<name>A0A1G8VT23_9LACT</name>
<dbReference type="SUPFAM" id="SSF47413">
    <property type="entry name" value="lambda repressor-like DNA-binding domains"/>
    <property type="match status" value="1"/>
</dbReference>
<protein>
    <submittedName>
        <fullName evidence="3">DNA-binding transcriptional regulator, XRE-family HTH domain</fullName>
    </submittedName>
</protein>
<organism evidence="3 4">
    <name type="scientific">Alkalibacterium thalassium</name>
    <dbReference type="NCBI Taxonomy" id="426701"/>
    <lineage>
        <taxon>Bacteria</taxon>
        <taxon>Bacillati</taxon>
        <taxon>Bacillota</taxon>
        <taxon>Bacilli</taxon>
        <taxon>Lactobacillales</taxon>
        <taxon>Carnobacteriaceae</taxon>
        <taxon>Alkalibacterium</taxon>
    </lineage>
</organism>
<evidence type="ECO:0000313" key="4">
    <source>
        <dbReference type="Proteomes" id="UP000199433"/>
    </source>
</evidence>
<evidence type="ECO:0000259" key="2">
    <source>
        <dbReference type="PROSITE" id="PS50943"/>
    </source>
</evidence>
<accession>A0A1G8VT23</accession>
<evidence type="ECO:0000256" key="1">
    <source>
        <dbReference type="ARBA" id="ARBA00023125"/>
    </source>
</evidence>
<dbReference type="GO" id="GO:0003677">
    <property type="term" value="F:DNA binding"/>
    <property type="evidence" value="ECO:0007669"/>
    <property type="project" value="UniProtKB-KW"/>
</dbReference>
<dbReference type="OrthoDB" id="1859224at2"/>
<dbReference type="PANTHER" id="PTHR46558">
    <property type="entry name" value="TRACRIPTIONAL REGULATORY PROTEIN-RELATED-RELATED"/>
    <property type="match status" value="1"/>
</dbReference>
<dbReference type="InterPro" id="IPR001387">
    <property type="entry name" value="Cro/C1-type_HTH"/>
</dbReference>
<dbReference type="EMBL" id="FNFK01000002">
    <property type="protein sequence ID" value="SDJ69194.1"/>
    <property type="molecule type" value="Genomic_DNA"/>
</dbReference>
<dbReference type="Pfam" id="PF01381">
    <property type="entry name" value="HTH_3"/>
    <property type="match status" value="1"/>
</dbReference>
<feature type="domain" description="HTH cro/C1-type" evidence="2">
    <location>
        <begin position="4"/>
        <end position="58"/>
    </location>
</feature>
<dbReference type="STRING" id="426701.SAMN04488098_100290"/>
<evidence type="ECO:0000313" key="3">
    <source>
        <dbReference type="EMBL" id="SDJ69194.1"/>
    </source>
</evidence>
<dbReference type="Gene3D" id="1.10.260.40">
    <property type="entry name" value="lambda repressor-like DNA-binding domains"/>
    <property type="match status" value="1"/>
</dbReference>
<sequence>MSILKHEREKLNKTQKEVADETGISYSMIQLMEQGRRNPSDKNKVKLAMYYGKSVEYLFFNGTITNSD</sequence>
<dbReference type="AlphaFoldDB" id="A0A1G8VT23"/>
<dbReference type="CDD" id="cd00093">
    <property type="entry name" value="HTH_XRE"/>
    <property type="match status" value="1"/>
</dbReference>
<keyword evidence="4" id="KW-1185">Reference proteome</keyword>
<dbReference type="PANTHER" id="PTHR46558:SF4">
    <property type="entry name" value="DNA-BIDING PHAGE PROTEIN"/>
    <property type="match status" value="1"/>
</dbReference>
<gene>
    <name evidence="3" type="ORF">SAMN04488098_100290</name>
</gene>
<keyword evidence="1 3" id="KW-0238">DNA-binding</keyword>
<dbReference type="InterPro" id="IPR010982">
    <property type="entry name" value="Lambda_DNA-bd_dom_sf"/>
</dbReference>
<dbReference type="SMART" id="SM00530">
    <property type="entry name" value="HTH_XRE"/>
    <property type="match status" value="1"/>
</dbReference>
<dbReference type="RefSeq" id="WP_091264425.1">
    <property type="nucleotide sequence ID" value="NZ_FNFK01000002.1"/>
</dbReference>
<dbReference type="PROSITE" id="PS50943">
    <property type="entry name" value="HTH_CROC1"/>
    <property type="match status" value="1"/>
</dbReference>
<proteinExistence type="predicted"/>
<reference evidence="4" key="1">
    <citation type="submission" date="2016-10" db="EMBL/GenBank/DDBJ databases">
        <authorList>
            <person name="Varghese N."/>
            <person name="Submissions S."/>
        </authorList>
    </citation>
    <scope>NUCLEOTIDE SEQUENCE [LARGE SCALE GENOMIC DNA]</scope>
    <source>
        <strain evidence="4">DSM 19181</strain>
    </source>
</reference>
<dbReference type="Proteomes" id="UP000199433">
    <property type="component" value="Unassembled WGS sequence"/>
</dbReference>